<gene>
    <name evidence="2" type="ORF">GLOINDRAFT_96682</name>
</gene>
<feature type="compositionally biased region" description="Basic and acidic residues" evidence="1">
    <location>
        <begin position="105"/>
        <end position="125"/>
    </location>
</feature>
<dbReference type="EMBL" id="KI285735">
    <property type="protein sequence ID" value="ESA11695.1"/>
    <property type="molecule type" value="Genomic_DNA"/>
</dbReference>
<sequence length="166" mass="19638">MSMCVLPPIHVKYKVVTENKRIVYDQKDMIVEWIMDTMSKFSNILYNIIPSEKISKNFLRTIILPLTRPQQQFEITKDIKLTIENIYAVAEGEETATHVDFKERFGENEEHSEGEFTDETYRSESSEEDENSEEDSILSEISFKLIQQLDQWIEFDDYITTHKTRV</sequence>
<dbReference type="VEuPathDB" id="FungiDB:RhiirFUN_022944"/>
<evidence type="ECO:0000256" key="1">
    <source>
        <dbReference type="SAM" id="MobiDB-lite"/>
    </source>
</evidence>
<dbReference type="HOGENOM" id="CLU_1603607_0_0_1"/>
<accession>U9TUC1</accession>
<reference evidence="2" key="1">
    <citation type="submission" date="2013-07" db="EMBL/GenBank/DDBJ databases">
        <title>The genome of an arbuscular mycorrhizal fungus provides insights into the evolution of the oldest plant symbiosis.</title>
        <authorList>
            <consortium name="DOE Joint Genome Institute"/>
            <person name="Tisserant E."/>
            <person name="Malbreil M."/>
            <person name="Kuo A."/>
            <person name="Kohler A."/>
            <person name="Symeonidi A."/>
            <person name="Balestrini R."/>
            <person name="Charron P."/>
            <person name="Duensing N."/>
            <person name="Frei-dit-Frey N."/>
            <person name="Gianinazzi-Pearson V."/>
            <person name="Gilbert B."/>
            <person name="Handa Y."/>
            <person name="Hijri M."/>
            <person name="Kaul R."/>
            <person name="Kawaguchi M."/>
            <person name="Krajinski F."/>
            <person name="Lammers P."/>
            <person name="Lapierre D."/>
            <person name="Masclaux F.G."/>
            <person name="Murat C."/>
            <person name="Morin E."/>
            <person name="Ndikumana S."/>
            <person name="Pagni M."/>
            <person name="Petitpierre D."/>
            <person name="Requena N."/>
            <person name="Rosikiewicz P."/>
            <person name="Riley R."/>
            <person name="Saito K."/>
            <person name="San Clemente H."/>
            <person name="Shapiro H."/>
            <person name="van Tuinen D."/>
            <person name="Becard G."/>
            <person name="Bonfante P."/>
            <person name="Paszkowski U."/>
            <person name="Shachar-Hill Y."/>
            <person name="Young J.P."/>
            <person name="Sanders I.R."/>
            <person name="Henrissat B."/>
            <person name="Rensing S.A."/>
            <person name="Grigoriev I.V."/>
            <person name="Corradi N."/>
            <person name="Roux C."/>
            <person name="Martin F."/>
        </authorList>
    </citation>
    <scope>NUCLEOTIDE SEQUENCE</scope>
    <source>
        <strain evidence="2">DAOM 197198</strain>
    </source>
</reference>
<feature type="compositionally biased region" description="Acidic residues" evidence="1">
    <location>
        <begin position="126"/>
        <end position="136"/>
    </location>
</feature>
<dbReference type="AlphaFoldDB" id="U9TUC1"/>
<organism evidence="2">
    <name type="scientific">Rhizophagus irregularis (strain DAOM 181602 / DAOM 197198 / MUCL 43194)</name>
    <name type="common">Arbuscular mycorrhizal fungus</name>
    <name type="synonym">Glomus intraradices</name>
    <dbReference type="NCBI Taxonomy" id="747089"/>
    <lineage>
        <taxon>Eukaryota</taxon>
        <taxon>Fungi</taxon>
        <taxon>Fungi incertae sedis</taxon>
        <taxon>Mucoromycota</taxon>
        <taxon>Glomeromycotina</taxon>
        <taxon>Glomeromycetes</taxon>
        <taxon>Glomerales</taxon>
        <taxon>Glomeraceae</taxon>
        <taxon>Rhizophagus</taxon>
    </lineage>
</organism>
<proteinExistence type="predicted"/>
<protein>
    <submittedName>
        <fullName evidence="2">Uncharacterized protein</fullName>
    </submittedName>
</protein>
<evidence type="ECO:0000313" key="2">
    <source>
        <dbReference type="EMBL" id="ESA11695.1"/>
    </source>
</evidence>
<name>U9TUC1_RHIID</name>
<feature type="region of interest" description="Disordered" evidence="1">
    <location>
        <begin position="105"/>
        <end position="136"/>
    </location>
</feature>